<gene>
    <name evidence="1" type="ORF">N791_14790</name>
</gene>
<protein>
    <recommendedName>
        <fullName evidence="3">DUF4145 domain-containing protein</fullName>
    </recommendedName>
</protein>
<proteinExistence type="predicted"/>
<dbReference type="AlphaFoldDB" id="A0A0A0MBB7"/>
<dbReference type="OrthoDB" id="7068675at2"/>
<dbReference type="eggNOG" id="ENOG50343MR">
    <property type="taxonomic scope" value="Bacteria"/>
</dbReference>
<accession>A0A0A0MBB7</accession>
<dbReference type="STRING" id="1385515.GCA_000423325_01794"/>
<name>A0A0A0MBB7_9GAMM</name>
<sequence>MDPDRLFASLERHLRTKDDIEMILLKGHLILEQALNQMLLGYIKSEKGLSELNLMFAKKLDLLVALSGQSYGADEIAQLREINRIRNKLAHQLDFTDFHGDLKRWACHVVGYTPKTIDRKQTYRSTLMKAFYLLAGMLSGMAQGRADALRAERSNNSFKPKPLRGSA</sequence>
<dbReference type="Proteomes" id="UP000030003">
    <property type="component" value="Unassembled WGS sequence"/>
</dbReference>
<dbReference type="RefSeq" id="WP_027070099.1">
    <property type="nucleotide sequence ID" value="NZ_AUHT01000008.1"/>
</dbReference>
<organism evidence="1 2">
    <name type="scientific">Lysobacter defluvii IMMIB APB-9 = DSM 18482</name>
    <dbReference type="NCBI Taxonomy" id="1385515"/>
    <lineage>
        <taxon>Bacteria</taxon>
        <taxon>Pseudomonadati</taxon>
        <taxon>Pseudomonadota</taxon>
        <taxon>Gammaproteobacteria</taxon>
        <taxon>Lysobacterales</taxon>
        <taxon>Lysobacteraceae</taxon>
        <taxon>Novilysobacter</taxon>
    </lineage>
</organism>
<evidence type="ECO:0000313" key="2">
    <source>
        <dbReference type="Proteomes" id="UP000030003"/>
    </source>
</evidence>
<evidence type="ECO:0000313" key="1">
    <source>
        <dbReference type="EMBL" id="KGO98676.1"/>
    </source>
</evidence>
<evidence type="ECO:0008006" key="3">
    <source>
        <dbReference type="Google" id="ProtNLM"/>
    </source>
</evidence>
<comment type="caution">
    <text evidence="1">The sequence shown here is derived from an EMBL/GenBank/DDBJ whole genome shotgun (WGS) entry which is preliminary data.</text>
</comment>
<dbReference type="EMBL" id="AVBH01000058">
    <property type="protein sequence ID" value="KGO98676.1"/>
    <property type="molecule type" value="Genomic_DNA"/>
</dbReference>
<reference evidence="1 2" key="1">
    <citation type="submission" date="2013-08" db="EMBL/GenBank/DDBJ databases">
        <title>Genomic analysis of Lysobacter defluvii.</title>
        <authorList>
            <person name="Wang Q."/>
            <person name="Wang G."/>
        </authorList>
    </citation>
    <scope>NUCLEOTIDE SEQUENCE [LARGE SCALE GENOMIC DNA]</scope>
    <source>
        <strain evidence="1 2">IMMIB APB-9</strain>
    </source>
</reference>
<keyword evidence="2" id="KW-1185">Reference proteome</keyword>